<dbReference type="RefSeq" id="WP_101268368.1">
    <property type="nucleotide sequence ID" value="NZ_NWTK01000010.1"/>
</dbReference>
<evidence type="ECO:0000313" key="4">
    <source>
        <dbReference type="EMBL" id="PKR53190.1"/>
    </source>
</evidence>
<dbReference type="PROSITE" id="PS51186">
    <property type="entry name" value="GNAT"/>
    <property type="match status" value="1"/>
</dbReference>
<dbReference type="PANTHER" id="PTHR43877:SF5">
    <property type="entry name" value="BLL8307 PROTEIN"/>
    <property type="match status" value="1"/>
</dbReference>
<name>A0A2N3KRQ5_9PROT</name>
<dbReference type="PANTHER" id="PTHR43877">
    <property type="entry name" value="AMINOALKYLPHOSPHONATE N-ACETYLTRANSFERASE-RELATED-RELATED"/>
    <property type="match status" value="1"/>
</dbReference>
<dbReference type="Proteomes" id="UP000233597">
    <property type="component" value="Unassembled WGS sequence"/>
</dbReference>
<dbReference type="InterPro" id="IPR050832">
    <property type="entry name" value="Bact_Acetyltransf"/>
</dbReference>
<dbReference type="CDD" id="cd04301">
    <property type="entry name" value="NAT_SF"/>
    <property type="match status" value="1"/>
</dbReference>
<evidence type="ECO:0000256" key="2">
    <source>
        <dbReference type="ARBA" id="ARBA00023315"/>
    </source>
</evidence>
<reference evidence="4 5" key="1">
    <citation type="submission" date="2017-09" db="EMBL/GenBank/DDBJ databases">
        <title>Biodiversity and function of Thalassospira species in the particle-attached aromatic-hydrocarbon-degrading consortia from the surface seawater of the South China Sea.</title>
        <authorList>
            <person name="Dong C."/>
            <person name="Liu R."/>
            <person name="Shao Z."/>
        </authorList>
    </citation>
    <scope>NUCLEOTIDE SEQUENCE [LARGE SCALE GENOMIC DNA]</scope>
    <source>
        <strain evidence="4 5">CSC1P2</strain>
    </source>
</reference>
<dbReference type="GO" id="GO:0016747">
    <property type="term" value="F:acyltransferase activity, transferring groups other than amino-acyl groups"/>
    <property type="evidence" value="ECO:0007669"/>
    <property type="project" value="InterPro"/>
</dbReference>
<dbReference type="InterPro" id="IPR016181">
    <property type="entry name" value="Acyl_CoA_acyltransferase"/>
</dbReference>
<protein>
    <recommendedName>
        <fullName evidence="3">N-acetyltransferase domain-containing protein</fullName>
    </recommendedName>
</protein>
<dbReference type="AlphaFoldDB" id="A0A2N3KRQ5"/>
<sequence>MFVIQPETPNQPAVATLFAQADARTAALYPGQDRAGLSAAQLMAEDTRFFVIRRQDDNLAVACGGYVPLAAGAAPALPDLSAGQGAPAAWGEIKRLFVDGTLRRQGLARMLMRHIEQHALAQGFGGICLETGIQSDAAIGLYASLGYVRAAPFGPYQGDVNSVFMVKISAFLR</sequence>
<dbReference type="InterPro" id="IPR000182">
    <property type="entry name" value="GNAT_dom"/>
</dbReference>
<evidence type="ECO:0000259" key="3">
    <source>
        <dbReference type="PROSITE" id="PS51186"/>
    </source>
</evidence>
<feature type="domain" description="N-acetyltransferase" evidence="3">
    <location>
        <begin position="2"/>
        <end position="170"/>
    </location>
</feature>
<keyword evidence="2" id="KW-0012">Acyltransferase</keyword>
<dbReference type="Gene3D" id="3.40.630.30">
    <property type="match status" value="1"/>
</dbReference>
<accession>A0A2N3KRQ5</accession>
<comment type="caution">
    <text evidence="4">The sequence shown here is derived from an EMBL/GenBank/DDBJ whole genome shotgun (WGS) entry which is preliminary data.</text>
</comment>
<organism evidence="4 5">
    <name type="scientific">Thalassospira marina</name>
    <dbReference type="NCBI Taxonomy" id="2048283"/>
    <lineage>
        <taxon>Bacteria</taxon>
        <taxon>Pseudomonadati</taxon>
        <taxon>Pseudomonadota</taxon>
        <taxon>Alphaproteobacteria</taxon>
        <taxon>Rhodospirillales</taxon>
        <taxon>Thalassospiraceae</taxon>
        <taxon>Thalassospira</taxon>
    </lineage>
</organism>
<dbReference type="Pfam" id="PF00583">
    <property type="entry name" value="Acetyltransf_1"/>
    <property type="match status" value="1"/>
</dbReference>
<gene>
    <name evidence="4" type="ORF">COO20_16125</name>
</gene>
<dbReference type="OrthoDB" id="2436196at2"/>
<evidence type="ECO:0000256" key="1">
    <source>
        <dbReference type="ARBA" id="ARBA00022679"/>
    </source>
</evidence>
<evidence type="ECO:0000313" key="5">
    <source>
        <dbReference type="Proteomes" id="UP000233597"/>
    </source>
</evidence>
<proteinExistence type="predicted"/>
<keyword evidence="1" id="KW-0808">Transferase</keyword>
<dbReference type="EMBL" id="NWTK01000010">
    <property type="protein sequence ID" value="PKR53190.1"/>
    <property type="molecule type" value="Genomic_DNA"/>
</dbReference>
<dbReference type="SUPFAM" id="SSF55729">
    <property type="entry name" value="Acyl-CoA N-acyltransferases (Nat)"/>
    <property type="match status" value="1"/>
</dbReference>